<evidence type="ECO:0000256" key="2">
    <source>
        <dbReference type="SAM" id="Phobius"/>
    </source>
</evidence>
<gene>
    <name evidence="3" type="ORF">AM506_12475</name>
</gene>
<protein>
    <submittedName>
        <fullName evidence="3">Uncharacterized protein</fullName>
    </submittedName>
</protein>
<reference evidence="3 4" key="1">
    <citation type="submission" date="2015-08" db="EMBL/GenBank/DDBJ databases">
        <title>Draft Genome Sequence of Bacillus vietnamensis UCD-SED5.</title>
        <authorList>
            <person name="Lee R.D."/>
            <person name="Jospin G."/>
            <person name="Lang J.M."/>
            <person name="Coil D.A."/>
            <person name="Eisen J.A."/>
        </authorList>
    </citation>
    <scope>NUCLEOTIDE SEQUENCE [LARGE SCALE GENOMIC DNA]</scope>
    <source>
        <strain evidence="3 4">UCD-SED5</strain>
    </source>
</reference>
<evidence type="ECO:0000313" key="3">
    <source>
        <dbReference type="EMBL" id="KPL59321.1"/>
    </source>
</evidence>
<proteinExistence type="predicted"/>
<evidence type="ECO:0000313" key="4">
    <source>
        <dbReference type="Proteomes" id="UP000050398"/>
    </source>
</evidence>
<sequence>MNEDPLHNLKDELEKELFQHKEIPSQKKTIITKIQQQKYKKRRSWRMILNPAIVAAIIFIGSVLGSSYLSKDELAKNDHQIESKERKDEKSHSAFIPEDDLKEKIEKEKRTLQDKKRESSVKEELPDSEDVDTQVQEMEEEKKPVGEFIIDPPTFDFSVIIQNPEEFKEQASKGVLYGTETKLGDTYDSIIERYGKLPATGGYEGGYRYFLGSDYVLSFTEQQGGALDRAEVRNKGNTLTVNQIINALGEPYFLYDMMNDRVNLVYYVGENQLLMRVEGLVDIDDESENSDFKVVGVDPEAEVTAVTLSEKWIDEKTLTKNVKFITSAD</sequence>
<feature type="compositionally biased region" description="Basic and acidic residues" evidence="1">
    <location>
        <begin position="80"/>
        <end position="92"/>
    </location>
</feature>
<comment type="caution">
    <text evidence="3">The sequence shown here is derived from an EMBL/GenBank/DDBJ whole genome shotgun (WGS) entry which is preliminary data.</text>
</comment>
<dbReference type="Proteomes" id="UP000050398">
    <property type="component" value="Unassembled WGS sequence"/>
</dbReference>
<keyword evidence="2" id="KW-0812">Transmembrane</keyword>
<dbReference type="AlphaFoldDB" id="A0A0P6WSY5"/>
<evidence type="ECO:0000256" key="1">
    <source>
        <dbReference type="SAM" id="MobiDB-lite"/>
    </source>
</evidence>
<dbReference type="OrthoDB" id="2775191at2"/>
<accession>A0A0P6WSY5</accession>
<dbReference type="RefSeq" id="WP_060672822.1">
    <property type="nucleotide sequence ID" value="NZ_LIXZ01000008.1"/>
</dbReference>
<dbReference type="PATRIC" id="fig|218284.4.peg.4207"/>
<feature type="compositionally biased region" description="Basic and acidic residues" evidence="1">
    <location>
        <begin position="99"/>
        <end position="125"/>
    </location>
</feature>
<keyword evidence="2" id="KW-0472">Membrane</keyword>
<organism evidence="3 4">
    <name type="scientific">Rossellomorea vietnamensis</name>
    <dbReference type="NCBI Taxonomy" id="218284"/>
    <lineage>
        <taxon>Bacteria</taxon>
        <taxon>Bacillati</taxon>
        <taxon>Bacillota</taxon>
        <taxon>Bacilli</taxon>
        <taxon>Bacillales</taxon>
        <taxon>Bacillaceae</taxon>
        <taxon>Rossellomorea</taxon>
    </lineage>
</organism>
<name>A0A0P6WSY5_9BACI</name>
<feature type="region of interest" description="Disordered" evidence="1">
    <location>
        <begin position="80"/>
        <end position="138"/>
    </location>
</feature>
<feature type="transmembrane region" description="Helical" evidence="2">
    <location>
        <begin position="48"/>
        <end position="69"/>
    </location>
</feature>
<keyword evidence="2" id="KW-1133">Transmembrane helix</keyword>
<dbReference type="EMBL" id="LIXZ01000008">
    <property type="protein sequence ID" value="KPL59321.1"/>
    <property type="molecule type" value="Genomic_DNA"/>
</dbReference>